<dbReference type="AlphaFoldDB" id="A0A9D2UIL3"/>
<comment type="caution">
    <text evidence="2">The sequence shown here is derived from an EMBL/GenBank/DDBJ whole genome shotgun (WGS) entry which is preliminary data.</text>
</comment>
<organism evidence="2 3">
    <name type="scientific">Candidatus Avibacteroides avistercoris</name>
    <dbReference type="NCBI Taxonomy" id="2840690"/>
    <lineage>
        <taxon>Bacteria</taxon>
        <taxon>Pseudomonadati</taxon>
        <taxon>Bacteroidota</taxon>
        <taxon>Bacteroidia</taxon>
        <taxon>Bacteroidales</taxon>
        <taxon>Bacteroidaceae</taxon>
        <taxon>Bacteroidaceae incertae sedis</taxon>
        <taxon>Candidatus Avibacteroides</taxon>
    </lineage>
</organism>
<dbReference type="PROSITE" id="PS50005">
    <property type="entry name" value="TPR"/>
    <property type="match status" value="1"/>
</dbReference>
<dbReference type="InterPro" id="IPR019734">
    <property type="entry name" value="TPR_rpt"/>
</dbReference>
<dbReference type="Proteomes" id="UP000787625">
    <property type="component" value="Unassembled WGS sequence"/>
</dbReference>
<gene>
    <name evidence="2" type="ORF">IAA93_04810</name>
</gene>
<evidence type="ECO:0000256" key="1">
    <source>
        <dbReference type="PROSITE-ProRule" id="PRU00339"/>
    </source>
</evidence>
<evidence type="ECO:0000313" key="2">
    <source>
        <dbReference type="EMBL" id="HJD53028.1"/>
    </source>
</evidence>
<reference evidence="2" key="2">
    <citation type="submission" date="2021-04" db="EMBL/GenBank/DDBJ databases">
        <authorList>
            <person name="Gilroy R."/>
        </authorList>
    </citation>
    <scope>NUCLEOTIDE SEQUENCE</scope>
    <source>
        <strain evidence="2">MalCec1-1739</strain>
    </source>
</reference>
<evidence type="ECO:0000313" key="3">
    <source>
        <dbReference type="Proteomes" id="UP000787625"/>
    </source>
</evidence>
<protein>
    <submittedName>
        <fullName evidence="2">Tetratricopeptide repeat protein</fullName>
    </submittedName>
</protein>
<dbReference type="InterPro" id="IPR011990">
    <property type="entry name" value="TPR-like_helical_dom_sf"/>
</dbReference>
<dbReference type="EMBL" id="DWUP01000099">
    <property type="protein sequence ID" value="HJD53028.1"/>
    <property type="molecule type" value="Genomic_DNA"/>
</dbReference>
<dbReference type="Gene3D" id="1.25.40.10">
    <property type="entry name" value="Tetratricopeptide repeat domain"/>
    <property type="match status" value="1"/>
</dbReference>
<sequence length="570" mass="62808">MIKKFYLPLIAVLIVAMTSCGKLGELSPEYFKTNPEVLEAVAGKVPVTISATFPEKYLKKKAVVEVTPVLKWDGGEAVAESKIFQGESVSGNEQTVPYKVGGTYTMKAVFDYVPEMAKSELYLRFNAKVGKKTVEVPEVKIADGVIATSELLSSDLVTPTLATATTSDSKDAFQRIVEQKQEAQIKFLIQQANLRSSELKSDNVKAFNDKIAEVKADSTGKAMKNIEVSAYASPDGGVKLNTTLSENRMENTVSYLNKELKKAEVETNVDSEYTAQDWDGFQKLVAASDIQDKEQILNVLSMYSDPEQREEAIKNISSVYKTLADEILPELRRARLTLNYELIGRSDEEINEAFDNEPDVLSLEELLYAATLTDDLSRKEAIYKKAIANYPNDYRAYNNLGEVEYARGNYDAADKQFAKAASIKDAPEVNLNRGYVAMIKGDTQAAQVYFGKAAGTDELNEALGNLAVENGDYEKAVSNFGNVNTNSAALAQILNKDYNKAKNTLSKVENPDATTAYLAAIIGARTNNSTMVLDNLKVAVAKDARYKKYAATDMEFAKYFNNADFQAVLK</sequence>
<accession>A0A9D2UIL3</accession>
<name>A0A9D2UIL3_9BACT</name>
<dbReference type="SUPFAM" id="SSF48452">
    <property type="entry name" value="TPR-like"/>
    <property type="match status" value="1"/>
</dbReference>
<proteinExistence type="predicted"/>
<dbReference type="PROSITE" id="PS51257">
    <property type="entry name" value="PROKAR_LIPOPROTEIN"/>
    <property type="match status" value="1"/>
</dbReference>
<reference evidence="2" key="1">
    <citation type="journal article" date="2021" name="PeerJ">
        <title>Extensive microbial diversity within the chicken gut microbiome revealed by metagenomics and culture.</title>
        <authorList>
            <person name="Gilroy R."/>
            <person name="Ravi A."/>
            <person name="Getino M."/>
            <person name="Pursley I."/>
            <person name="Horton D.L."/>
            <person name="Alikhan N.F."/>
            <person name="Baker D."/>
            <person name="Gharbi K."/>
            <person name="Hall N."/>
            <person name="Watson M."/>
            <person name="Adriaenssens E.M."/>
            <person name="Foster-Nyarko E."/>
            <person name="Jarju S."/>
            <person name="Secka A."/>
            <person name="Antonio M."/>
            <person name="Oren A."/>
            <person name="Chaudhuri R.R."/>
            <person name="La Ragione R."/>
            <person name="Hildebrand F."/>
            <person name="Pallen M.J."/>
        </authorList>
    </citation>
    <scope>NUCLEOTIDE SEQUENCE</scope>
    <source>
        <strain evidence="2">MalCec1-1739</strain>
    </source>
</reference>
<keyword evidence="1" id="KW-0802">TPR repeat</keyword>
<feature type="repeat" description="TPR" evidence="1">
    <location>
        <begin position="394"/>
        <end position="427"/>
    </location>
</feature>
<dbReference type="Pfam" id="PF13431">
    <property type="entry name" value="TPR_17"/>
    <property type="match status" value="1"/>
</dbReference>